<comment type="caution">
    <text evidence="3">The sequence shown here is derived from an EMBL/GenBank/DDBJ whole genome shotgun (WGS) entry which is preliminary data.</text>
</comment>
<dbReference type="InterPro" id="IPR006797">
    <property type="entry name" value="PRELI/MSF1_dom"/>
</dbReference>
<gene>
    <name evidence="3" type="ORF">BV898_06372</name>
</gene>
<evidence type="ECO:0000256" key="1">
    <source>
        <dbReference type="SAM" id="MobiDB-lite"/>
    </source>
</evidence>
<dbReference type="Pfam" id="PF04707">
    <property type="entry name" value="PRELI"/>
    <property type="match status" value="1"/>
</dbReference>
<protein>
    <submittedName>
        <fullName evidence="3">PRELI domain-containing protein 2</fullName>
    </submittedName>
</protein>
<evidence type="ECO:0000313" key="4">
    <source>
        <dbReference type="Proteomes" id="UP000192578"/>
    </source>
</evidence>
<keyword evidence="4" id="KW-1185">Reference proteome</keyword>
<proteinExistence type="predicted"/>
<accession>A0A1W0WWM7</accession>
<evidence type="ECO:0000259" key="2">
    <source>
        <dbReference type="PROSITE" id="PS50904"/>
    </source>
</evidence>
<dbReference type="AlphaFoldDB" id="A0A1W0WWM7"/>
<name>A0A1W0WWM7_HYPEX</name>
<dbReference type="InterPro" id="IPR037365">
    <property type="entry name" value="Slowmo/Ups"/>
</dbReference>
<dbReference type="PANTHER" id="PTHR11158">
    <property type="entry name" value="MSF1/PX19 RELATED"/>
    <property type="match status" value="1"/>
</dbReference>
<feature type="domain" description="PRELI/MSF1" evidence="2">
    <location>
        <begin position="94"/>
        <end position="273"/>
    </location>
</feature>
<dbReference type="OrthoDB" id="407630at2759"/>
<reference evidence="4" key="1">
    <citation type="submission" date="2017-01" db="EMBL/GenBank/DDBJ databases">
        <title>Comparative genomics of anhydrobiosis in the tardigrade Hypsibius dujardini.</title>
        <authorList>
            <person name="Yoshida Y."/>
            <person name="Koutsovoulos G."/>
            <person name="Laetsch D."/>
            <person name="Stevens L."/>
            <person name="Kumar S."/>
            <person name="Horikawa D."/>
            <person name="Ishino K."/>
            <person name="Komine S."/>
            <person name="Tomita M."/>
            <person name="Blaxter M."/>
            <person name="Arakawa K."/>
        </authorList>
    </citation>
    <scope>NUCLEOTIDE SEQUENCE [LARGE SCALE GENOMIC DNA]</scope>
    <source>
        <strain evidence="4">Z151</strain>
    </source>
</reference>
<feature type="region of interest" description="Disordered" evidence="1">
    <location>
        <begin position="274"/>
        <end position="294"/>
    </location>
</feature>
<evidence type="ECO:0000313" key="3">
    <source>
        <dbReference type="EMBL" id="OQV19598.1"/>
    </source>
</evidence>
<sequence length="294" mass="33452">MTKAPEDRKSAAVLGLTEKWRSDKLKEILASFLQFGVSRLTKPARVKDNMKKNAGVTVNKICRAAYTNGTCMEYEVPTGYARHRHVRVIRLGHIPPPQQMRRHIYKYPLEQVADVHLHKYPAVSERGITAIDTLTHSQSFDSAGGIVTYWLRIAHCRNILPRLIRKLNVVLDPPDILVQEECWLHRQPRMFLLRTVNITWADYVVCMEESHYRPADENPEWTECVQTGRLAISGLGPLGGVIEKLSKTFFDKGILKSIELTERNLKVQSLKCPPHQPNFRPDHAAAPPVLLAPT</sequence>
<dbReference type="EMBL" id="MTYJ01000037">
    <property type="protein sequence ID" value="OQV19598.1"/>
    <property type="molecule type" value="Genomic_DNA"/>
</dbReference>
<dbReference type="PROSITE" id="PS50904">
    <property type="entry name" value="PRELI_MSF1"/>
    <property type="match status" value="1"/>
</dbReference>
<organism evidence="3 4">
    <name type="scientific">Hypsibius exemplaris</name>
    <name type="common">Freshwater tardigrade</name>
    <dbReference type="NCBI Taxonomy" id="2072580"/>
    <lineage>
        <taxon>Eukaryota</taxon>
        <taxon>Metazoa</taxon>
        <taxon>Ecdysozoa</taxon>
        <taxon>Tardigrada</taxon>
        <taxon>Eutardigrada</taxon>
        <taxon>Parachela</taxon>
        <taxon>Hypsibioidea</taxon>
        <taxon>Hypsibiidae</taxon>
        <taxon>Hypsibius</taxon>
    </lineage>
</organism>
<dbReference type="Proteomes" id="UP000192578">
    <property type="component" value="Unassembled WGS sequence"/>
</dbReference>
<dbReference type="GO" id="GO:0005758">
    <property type="term" value="C:mitochondrial intermembrane space"/>
    <property type="evidence" value="ECO:0007669"/>
    <property type="project" value="InterPro"/>
</dbReference>